<keyword evidence="2" id="KW-1185">Reference proteome</keyword>
<gene>
    <name evidence="1" type="ORF">OSTQU699_LOCUS1506</name>
</gene>
<evidence type="ECO:0000313" key="1">
    <source>
        <dbReference type="EMBL" id="CAD7696145.1"/>
    </source>
</evidence>
<dbReference type="Proteomes" id="UP000708148">
    <property type="component" value="Unassembled WGS sequence"/>
</dbReference>
<dbReference type="OrthoDB" id="10620461at2759"/>
<dbReference type="AlphaFoldDB" id="A0A8S1IM91"/>
<protein>
    <recommendedName>
        <fullName evidence="3">RAP domain-containing protein</fullName>
    </recommendedName>
</protein>
<accession>A0A8S1IM91</accession>
<proteinExistence type="predicted"/>
<evidence type="ECO:0008006" key="3">
    <source>
        <dbReference type="Google" id="ProtNLM"/>
    </source>
</evidence>
<evidence type="ECO:0000313" key="2">
    <source>
        <dbReference type="Proteomes" id="UP000708148"/>
    </source>
</evidence>
<name>A0A8S1IM91_9CHLO</name>
<reference evidence="1" key="1">
    <citation type="submission" date="2020-12" db="EMBL/GenBank/DDBJ databases">
        <authorList>
            <person name="Iha C."/>
        </authorList>
    </citation>
    <scope>NUCLEOTIDE SEQUENCE</scope>
</reference>
<comment type="caution">
    <text evidence="1">The sequence shown here is derived from an EMBL/GenBank/DDBJ whole genome shotgun (WGS) entry which is preliminary data.</text>
</comment>
<organism evidence="1 2">
    <name type="scientific">Ostreobium quekettii</name>
    <dbReference type="NCBI Taxonomy" id="121088"/>
    <lineage>
        <taxon>Eukaryota</taxon>
        <taxon>Viridiplantae</taxon>
        <taxon>Chlorophyta</taxon>
        <taxon>core chlorophytes</taxon>
        <taxon>Ulvophyceae</taxon>
        <taxon>TCBD clade</taxon>
        <taxon>Bryopsidales</taxon>
        <taxon>Ostreobineae</taxon>
        <taxon>Ostreobiaceae</taxon>
        <taxon>Ostreobium</taxon>
    </lineage>
</organism>
<dbReference type="EMBL" id="CAJHUC010000437">
    <property type="protein sequence ID" value="CAD7696145.1"/>
    <property type="molecule type" value="Genomic_DNA"/>
</dbReference>
<sequence length="348" mass="39459">MSAVVWALAQLEAQGCEDALRDIIDEAEARIDEFSTQDLSRLAYGLSQLGFKDCRDFLSALSVELDSNVKNFRIEGFVQALEGLVGSQYHPGEITIRRLSRVSVDKIHEFTPRDLATLLECIAQLCAANECSQLIVATSRRVKDFRDQVNSVHLVRMAWALAIMNKLDNDMLDQCLLAASYLPAEGCHRLRVDVGRCLLHMRVRKAAEHTPRVVPGSPAAECYRCWRKYEVERAVPTAVLEAFGVLEEDNFECNPHHIVAGGLFVAHTVSGRSGRRFALEVDSQSLCFQNRPQQLLGEVVWRRQMLEALGWSPLCIEEEKWDIMDTDQRWEYLNTLMRVGDKFSKSGW</sequence>